<dbReference type="Proteomes" id="UP000683507">
    <property type="component" value="Chromosome"/>
</dbReference>
<keyword evidence="3" id="KW-0808">Transferase</keyword>
<dbReference type="Pfam" id="PF02397">
    <property type="entry name" value="Bac_transf"/>
    <property type="match status" value="1"/>
</dbReference>
<evidence type="ECO:0000259" key="8">
    <source>
        <dbReference type="Pfam" id="PF02397"/>
    </source>
</evidence>
<dbReference type="GO" id="GO:0016020">
    <property type="term" value="C:membrane"/>
    <property type="evidence" value="ECO:0007669"/>
    <property type="project" value="UniProtKB-SubCell"/>
</dbReference>
<evidence type="ECO:0000256" key="6">
    <source>
        <dbReference type="ARBA" id="ARBA00023136"/>
    </source>
</evidence>
<dbReference type="EMBL" id="OU015584">
    <property type="protein sequence ID" value="CAG5080936.1"/>
    <property type="molecule type" value="Genomic_DNA"/>
</dbReference>
<comment type="similarity">
    <text evidence="2">Belongs to the bacterial sugar transferase family.</text>
</comment>
<accession>A0A916NAK9</accession>
<dbReference type="KEGG" id="ptan:CRYO30217_01488"/>
<gene>
    <name evidence="9" type="ORF">CRYO30217_01488</name>
</gene>
<evidence type="ECO:0000256" key="7">
    <source>
        <dbReference type="SAM" id="Phobius"/>
    </source>
</evidence>
<evidence type="ECO:0000256" key="4">
    <source>
        <dbReference type="ARBA" id="ARBA00022692"/>
    </source>
</evidence>
<dbReference type="Gene3D" id="3.40.50.720">
    <property type="entry name" value="NAD(P)-binding Rossmann-like Domain"/>
    <property type="match status" value="1"/>
</dbReference>
<evidence type="ECO:0000256" key="3">
    <source>
        <dbReference type="ARBA" id="ARBA00022679"/>
    </source>
</evidence>
<comment type="subcellular location">
    <subcellularLocation>
        <location evidence="1">Membrane</location>
        <topology evidence="1">Multi-pass membrane protein</topology>
    </subcellularLocation>
</comment>
<dbReference type="InterPro" id="IPR017475">
    <property type="entry name" value="EPS_sugar_tfrase"/>
</dbReference>
<keyword evidence="4 7" id="KW-0812">Transmembrane</keyword>
<evidence type="ECO:0000313" key="9">
    <source>
        <dbReference type="EMBL" id="CAG5080936.1"/>
    </source>
</evidence>
<keyword evidence="5 7" id="KW-1133">Transmembrane helix</keyword>
<organism evidence="9 10">
    <name type="scientific">Parvicella tangerina</name>
    <dbReference type="NCBI Taxonomy" id="2829795"/>
    <lineage>
        <taxon>Bacteria</taxon>
        <taxon>Pseudomonadati</taxon>
        <taxon>Bacteroidota</taxon>
        <taxon>Flavobacteriia</taxon>
        <taxon>Flavobacteriales</taxon>
        <taxon>Parvicellaceae</taxon>
        <taxon>Parvicella</taxon>
    </lineage>
</organism>
<sequence length="465" mass="53053">MGEKKEAWKYILSDAVFAILSWGLFFMYRKQFIEHAPFEPNTNFYLGILIIPFFWMVLYYIIGSYRNIYKRHRLRDFGETVIISLIGGTILFFALLINDQYGFKTDYYKAYFGLLGIHFVLALIPKLVITSSIVKRIHKGEIGFPTLIIGGNESAVSIYNEIKSLKDSPGYQFVGFVSTNGVDRELKESDLTYFGGLDQAKEVVESHGIKEIIIAVESSEHDKINKIINTFDDYEVSIKLIPDTYDILTGSVKMTAIFGAPLIEVNNDKMPVWQQSVKRIFDVGASIFAIMLLSPVFIILSILVKVGSKGPVFFKQERIGIYGKPFMIYKFRSMVVDAEKDGPQLSSSSDSRITPIGKFMRKTRLDEIPQFFNVIKGDMALVGPRPERQFYIDQIMEKAPHYKHLQRVKPGITSWGQVKYGYAENVEEMVARLKYDILYVENRSLALDAKILIYTVLIVLKGVGK</sequence>
<name>A0A916NAK9_9FLAO</name>
<keyword evidence="6 7" id="KW-0472">Membrane</keyword>
<dbReference type="RefSeq" id="WP_258541689.1">
    <property type="nucleotide sequence ID" value="NZ_OU015584.1"/>
</dbReference>
<feature type="transmembrane region" description="Helical" evidence="7">
    <location>
        <begin position="44"/>
        <end position="65"/>
    </location>
</feature>
<dbReference type="GO" id="GO:0016780">
    <property type="term" value="F:phosphotransferase activity, for other substituted phosphate groups"/>
    <property type="evidence" value="ECO:0007669"/>
    <property type="project" value="TreeGrafter"/>
</dbReference>
<keyword evidence="10" id="KW-1185">Reference proteome</keyword>
<feature type="transmembrane region" description="Helical" evidence="7">
    <location>
        <begin position="7"/>
        <end position="28"/>
    </location>
</feature>
<dbReference type="Pfam" id="PF13727">
    <property type="entry name" value="CoA_binding_3"/>
    <property type="match status" value="1"/>
</dbReference>
<reference evidence="9" key="1">
    <citation type="submission" date="2021-04" db="EMBL/GenBank/DDBJ databases">
        <authorList>
            <person name="Rodrigo-Torres L."/>
            <person name="Arahal R. D."/>
            <person name="Lucena T."/>
        </authorList>
    </citation>
    <scope>NUCLEOTIDE SEQUENCE</scope>
    <source>
        <strain evidence="9">AS29M-1</strain>
    </source>
</reference>
<protein>
    <recommendedName>
        <fullName evidence="8">Bacterial sugar transferase domain-containing protein</fullName>
    </recommendedName>
</protein>
<evidence type="ECO:0000256" key="1">
    <source>
        <dbReference type="ARBA" id="ARBA00004141"/>
    </source>
</evidence>
<proteinExistence type="inferred from homology"/>
<evidence type="ECO:0000313" key="10">
    <source>
        <dbReference type="Proteomes" id="UP000683507"/>
    </source>
</evidence>
<feature type="transmembrane region" description="Helical" evidence="7">
    <location>
        <begin position="77"/>
        <end position="98"/>
    </location>
</feature>
<feature type="domain" description="Bacterial sugar transferase" evidence="8">
    <location>
        <begin position="278"/>
        <end position="461"/>
    </location>
</feature>
<dbReference type="PANTHER" id="PTHR30576">
    <property type="entry name" value="COLANIC BIOSYNTHESIS UDP-GLUCOSE LIPID CARRIER TRANSFERASE"/>
    <property type="match status" value="1"/>
</dbReference>
<dbReference type="PANTHER" id="PTHR30576:SF0">
    <property type="entry name" value="UNDECAPRENYL-PHOSPHATE N-ACETYLGALACTOSAMINYL 1-PHOSPHATE TRANSFERASE-RELATED"/>
    <property type="match status" value="1"/>
</dbReference>
<evidence type="ECO:0000256" key="5">
    <source>
        <dbReference type="ARBA" id="ARBA00022989"/>
    </source>
</evidence>
<dbReference type="InterPro" id="IPR003362">
    <property type="entry name" value="Bact_transf"/>
</dbReference>
<dbReference type="AlphaFoldDB" id="A0A916NAK9"/>
<feature type="transmembrane region" description="Helical" evidence="7">
    <location>
        <begin position="110"/>
        <end position="129"/>
    </location>
</feature>
<dbReference type="NCBIfam" id="TIGR03025">
    <property type="entry name" value="EPS_sugtrans"/>
    <property type="match status" value="1"/>
</dbReference>
<evidence type="ECO:0000256" key="2">
    <source>
        <dbReference type="ARBA" id="ARBA00006464"/>
    </source>
</evidence>
<feature type="transmembrane region" description="Helical" evidence="7">
    <location>
        <begin position="280"/>
        <end position="304"/>
    </location>
</feature>